<dbReference type="Pfam" id="PF02771">
    <property type="entry name" value="Acyl-CoA_dh_N"/>
    <property type="match status" value="1"/>
</dbReference>
<evidence type="ECO:0000256" key="5">
    <source>
        <dbReference type="ARBA" id="ARBA00023002"/>
    </source>
</evidence>
<evidence type="ECO:0000256" key="1">
    <source>
        <dbReference type="ARBA" id="ARBA00001974"/>
    </source>
</evidence>
<evidence type="ECO:0000259" key="6">
    <source>
        <dbReference type="Pfam" id="PF00441"/>
    </source>
</evidence>
<dbReference type="SUPFAM" id="SSF47203">
    <property type="entry name" value="Acyl-CoA dehydrogenase C-terminal domain-like"/>
    <property type="match status" value="1"/>
</dbReference>
<dbReference type="EMBL" id="MRBO01000242">
    <property type="protein sequence ID" value="KAB2586146.1"/>
    <property type="molecule type" value="Genomic_DNA"/>
</dbReference>
<comment type="similarity">
    <text evidence="2">Belongs to the acyl-CoA dehydrogenase family.</text>
</comment>
<dbReference type="Gene3D" id="1.10.540.10">
    <property type="entry name" value="Acyl-CoA dehydrogenase/oxidase, N-terminal domain"/>
    <property type="match status" value="1"/>
</dbReference>
<evidence type="ECO:0000313" key="8">
    <source>
        <dbReference type="EMBL" id="KAB2586146.1"/>
    </source>
</evidence>
<dbReference type="PANTHER" id="PTHR43884:SF20">
    <property type="entry name" value="ACYL-COA DEHYDROGENASE FADE28"/>
    <property type="match status" value="1"/>
</dbReference>
<feature type="domain" description="Acyl-CoA dehydrogenase/oxidase C-terminal" evidence="6">
    <location>
        <begin position="231"/>
        <end position="367"/>
    </location>
</feature>
<protein>
    <submittedName>
        <fullName evidence="8">Acyl-CoA dehydrogenase</fullName>
    </submittedName>
</protein>
<comment type="cofactor">
    <cofactor evidence="1">
        <name>FAD</name>
        <dbReference type="ChEBI" id="CHEBI:57692"/>
    </cofactor>
</comment>
<dbReference type="PANTHER" id="PTHR43884">
    <property type="entry name" value="ACYL-COA DEHYDROGENASE"/>
    <property type="match status" value="1"/>
</dbReference>
<dbReference type="InterPro" id="IPR009075">
    <property type="entry name" value="AcylCo_DH/oxidase_C"/>
</dbReference>
<dbReference type="InterPro" id="IPR009100">
    <property type="entry name" value="AcylCoA_DH/oxidase_NM_dom_sf"/>
</dbReference>
<proteinExistence type="inferred from homology"/>
<sequence>MEFTLTEAQQDLSGLTRSVVTELVTNDRLRELDAAEDRFDATLWNALASAGVLGAALPESVGGDGFGVLEQCSILAELGRGVAAVPFLTSIVGSAAAIAEFGSDKQRDDWASAAAAGEKILTAALAEEYNDDPAHPITRAEKTADGWRIDGAKITVDSAPLADLFLVPAITEDGVAVFLVEPSDAGVSITRQSTTDFSSAALVEFASVQIPADRVLGSVAQGSDIAAWIVERIQLGSSAYQYGVLDQALKLTAEYATERVQFGRPIGSFQAVAQRLADGYIDVKGVRLTLWAAAWRLSEGLPSDGAVQTAKFWAADAGHRVGHTAVHVHGGVGLDEDHPVHRYFLAAKHHEFLLGNATDQLRALGKELAAVPA</sequence>
<keyword evidence="4" id="KW-0274">FAD</keyword>
<evidence type="ECO:0000256" key="3">
    <source>
        <dbReference type="ARBA" id="ARBA00022630"/>
    </source>
</evidence>
<dbReference type="AlphaFoldDB" id="A0A0C2VSI2"/>
<dbReference type="InterPro" id="IPR036250">
    <property type="entry name" value="AcylCo_DH-like_C"/>
</dbReference>
<dbReference type="Gene3D" id="1.20.140.10">
    <property type="entry name" value="Butyryl-CoA Dehydrogenase, subunit A, domain 3"/>
    <property type="match status" value="1"/>
</dbReference>
<dbReference type="InterPro" id="IPR013786">
    <property type="entry name" value="AcylCoA_DH/ox_N"/>
</dbReference>
<evidence type="ECO:0000259" key="7">
    <source>
        <dbReference type="Pfam" id="PF02771"/>
    </source>
</evidence>
<evidence type="ECO:0000313" key="9">
    <source>
        <dbReference type="Proteomes" id="UP000325576"/>
    </source>
</evidence>
<keyword evidence="3" id="KW-0285">Flavoprotein</keyword>
<dbReference type="Pfam" id="PF00441">
    <property type="entry name" value="Acyl-CoA_dh_1"/>
    <property type="match status" value="1"/>
</dbReference>
<dbReference type="CDD" id="cd00567">
    <property type="entry name" value="ACAD"/>
    <property type="match status" value="1"/>
</dbReference>
<evidence type="ECO:0000256" key="4">
    <source>
        <dbReference type="ARBA" id="ARBA00022827"/>
    </source>
</evidence>
<evidence type="ECO:0000256" key="2">
    <source>
        <dbReference type="ARBA" id="ARBA00009347"/>
    </source>
</evidence>
<organism evidence="8 9">
    <name type="scientific">Rhodococcus erythropolis</name>
    <name type="common">Arthrobacter picolinophilus</name>
    <dbReference type="NCBI Taxonomy" id="1833"/>
    <lineage>
        <taxon>Bacteria</taxon>
        <taxon>Bacillati</taxon>
        <taxon>Actinomycetota</taxon>
        <taxon>Actinomycetes</taxon>
        <taxon>Mycobacteriales</taxon>
        <taxon>Nocardiaceae</taxon>
        <taxon>Rhodococcus</taxon>
        <taxon>Rhodococcus erythropolis group</taxon>
    </lineage>
</organism>
<dbReference type="Gene3D" id="2.40.110.10">
    <property type="entry name" value="Butyryl-CoA Dehydrogenase, subunit A, domain 2"/>
    <property type="match status" value="1"/>
</dbReference>
<gene>
    <name evidence="8" type="ORF">BS297_06770</name>
</gene>
<dbReference type="InterPro" id="IPR046373">
    <property type="entry name" value="Acyl-CoA_Oxase/DH_mid-dom_sf"/>
</dbReference>
<dbReference type="SUPFAM" id="SSF56645">
    <property type="entry name" value="Acyl-CoA dehydrogenase NM domain-like"/>
    <property type="match status" value="1"/>
</dbReference>
<reference evidence="8 9" key="1">
    <citation type="journal article" date="2017" name="Poromechanics V (2013)">
        <title>Genomic Characterization of the Arsenic-Tolerant Actinobacterium, &lt;i&gt;Rhodococcus erythropolis&lt;/i&gt; S43.</title>
        <authorList>
            <person name="Retamal-Morales G."/>
            <person name="Mehnert M."/>
            <person name="Schwabe R."/>
            <person name="Tischler D."/>
            <person name="Schloemann M."/>
            <person name="Levican G.J."/>
        </authorList>
    </citation>
    <scope>NUCLEOTIDE SEQUENCE [LARGE SCALE GENOMIC DNA]</scope>
    <source>
        <strain evidence="8 9">S43</strain>
    </source>
</reference>
<dbReference type="Proteomes" id="UP000325576">
    <property type="component" value="Unassembled WGS sequence"/>
</dbReference>
<dbReference type="InterPro" id="IPR037069">
    <property type="entry name" value="AcylCoA_DH/ox_N_sf"/>
</dbReference>
<feature type="domain" description="Acyl-CoA dehydrogenase/oxidase N-terminal" evidence="7">
    <location>
        <begin position="6"/>
        <end position="118"/>
    </location>
</feature>
<dbReference type="GO" id="GO:0050660">
    <property type="term" value="F:flavin adenine dinucleotide binding"/>
    <property type="evidence" value="ECO:0007669"/>
    <property type="project" value="InterPro"/>
</dbReference>
<dbReference type="GO" id="GO:0003995">
    <property type="term" value="F:acyl-CoA dehydrogenase activity"/>
    <property type="evidence" value="ECO:0007669"/>
    <property type="project" value="TreeGrafter"/>
</dbReference>
<accession>A0A0C2VSI2</accession>
<comment type="caution">
    <text evidence="8">The sequence shown here is derived from an EMBL/GenBank/DDBJ whole genome shotgun (WGS) entry which is preliminary data.</text>
</comment>
<name>A0A0C2VSI2_RHOER</name>
<keyword evidence="5" id="KW-0560">Oxidoreductase</keyword>